<reference evidence="1 2" key="1">
    <citation type="submission" date="2023-08" db="EMBL/GenBank/DDBJ databases">
        <title>A Necator americanus chromosomal reference genome.</title>
        <authorList>
            <person name="Ilik V."/>
            <person name="Petrzelkova K.J."/>
            <person name="Pardy F."/>
            <person name="Fuh T."/>
            <person name="Niatou-Singa F.S."/>
            <person name="Gouil Q."/>
            <person name="Baker L."/>
            <person name="Ritchie M.E."/>
            <person name="Jex A.R."/>
            <person name="Gazzola D."/>
            <person name="Li H."/>
            <person name="Toshio Fujiwara R."/>
            <person name="Zhan B."/>
            <person name="Aroian R.V."/>
            <person name="Pafco B."/>
            <person name="Schwarz E.M."/>
        </authorList>
    </citation>
    <scope>NUCLEOTIDE SEQUENCE [LARGE SCALE GENOMIC DNA]</scope>
    <source>
        <strain evidence="1 2">Aroian</strain>
        <tissue evidence="1">Whole animal</tissue>
    </source>
</reference>
<gene>
    <name evidence="1" type="primary">Necator_chrIV.g13900</name>
    <name evidence="1" type="ORF">RB195_000608</name>
</gene>
<accession>A0ABR1DDJ5</accession>
<keyword evidence="2" id="KW-1185">Reference proteome</keyword>
<protein>
    <submittedName>
        <fullName evidence="1">Uncharacterized protein</fullName>
    </submittedName>
</protein>
<sequence length="165" mass="19306">MTLLRNHILLEFNKFSVYLKVVRSPFGQKMFLRPLQVLLQPLRFTSTDMRYVERMRLLEYWGIKDTALTSEFRRSQFLVMIDRKPLVRKKGSRIELACLSYPELQGSLGEYGFSFDTSNSCLLDAIDGPDNGTIQSTCYYERVLEEVLSEYKITGLLSEWKSRHS</sequence>
<comment type="caution">
    <text evidence="1">The sequence shown here is derived from an EMBL/GenBank/DDBJ whole genome shotgun (WGS) entry which is preliminary data.</text>
</comment>
<proteinExistence type="predicted"/>
<organism evidence="1 2">
    <name type="scientific">Necator americanus</name>
    <name type="common">Human hookworm</name>
    <dbReference type="NCBI Taxonomy" id="51031"/>
    <lineage>
        <taxon>Eukaryota</taxon>
        <taxon>Metazoa</taxon>
        <taxon>Ecdysozoa</taxon>
        <taxon>Nematoda</taxon>
        <taxon>Chromadorea</taxon>
        <taxon>Rhabditida</taxon>
        <taxon>Rhabditina</taxon>
        <taxon>Rhabditomorpha</taxon>
        <taxon>Strongyloidea</taxon>
        <taxon>Ancylostomatidae</taxon>
        <taxon>Bunostominae</taxon>
        <taxon>Necator</taxon>
    </lineage>
</organism>
<evidence type="ECO:0000313" key="1">
    <source>
        <dbReference type="EMBL" id="KAK6747506.1"/>
    </source>
</evidence>
<dbReference type="Proteomes" id="UP001303046">
    <property type="component" value="Unassembled WGS sequence"/>
</dbReference>
<evidence type="ECO:0000313" key="2">
    <source>
        <dbReference type="Proteomes" id="UP001303046"/>
    </source>
</evidence>
<dbReference type="EMBL" id="JAVFWL010000004">
    <property type="protein sequence ID" value="KAK6747506.1"/>
    <property type="molecule type" value="Genomic_DNA"/>
</dbReference>
<name>A0ABR1DDJ5_NECAM</name>